<accession>A0ACC0W808</accession>
<evidence type="ECO:0000313" key="2">
    <source>
        <dbReference type="Proteomes" id="UP001163321"/>
    </source>
</evidence>
<gene>
    <name evidence="1" type="ORF">PsorP6_005659</name>
</gene>
<evidence type="ECO:0000313" key="1">
    <source>
        <dbReference type="EMBL" id="KAI9914161.1"/>
    </source>
</evidence>
<name>A0ACC0W808_9STRA</name>
<comment type="caution">
    <text evidence="1">The sequence shown here is derived from an EMBL/GenBank/DDBJ whole genome shotgun (WGS) entry which is preliminary data.</text>
</comment>
<dbReference type="Proteomes" id="UP001163321">
    <property type="component" value="Chromosome 4"/>
</dbReference>
<reference evidence="1 2" key="1">
    <citation type="journal article" date="2022" name="bioRxiv">
        <title>The genome of the oomycete Peronosclerospora sorghi, a cosmopolitan pathogen of maize and sorghum, is inflated with dispersed pseudogenes.</title>
        <authorList>
            <person name="Fletcher K."/>
            <person name="Martin F."/>
            <person name="Isakeit T."/>
            <person name="Cavanaugh K."/>
            <person name="Magill C."/>
            <person name="Michelmore R."/>
        </authorList>
    </citation>
    <scope>NUCLEOTIDE SEQUENCE [LARGE SCALE GENOMIC DNA]</scope>
    <source>
        <strain evidence="1">P6</strain>
    </source>
</reference>
<dbReference type="EMBL" id="CM047583">
    <property type="protein sequence ID" value="KAI9914161.1"/>
    <property type="molecule type" value="Genomic_DNA"/>
</dbReference>
<proteinExistence type="predicted"/>
<keyword evidence="2" id="KW-1185">Reference proteome</keyword>
<protein>
    <submittedName>
        <fullName evidence="1">Uncharacterized protein</fullName>
    </submittedName>
</protein>
<sequence length="222" mass="25193">MLDPAAQVNGSVQRMLRGSKEVEERTGGKVSKLISNCLWEKFGVKVSRARKKIQALPNKPEFAKLGVEQKILMAAGSLFFARLKKSKPNIVFDFKPTLKQVAGTLLDDKQAKAMVNHYKIRVDPNRVAGKMIWLSKKYPVKERSYQIYYYMALGSEVIIDYSLPSHATQNIALLAISALLEHSQTTRLCNLTADNNDRDPSTFQHYQEIQSYQSRPDDQELT</sequence>
<organism evidence="1 2">
    <name type="scientific">Peronosclerospora sorghi</name>
    <dbReference type="NCBI Taxonomy" id="230839"/>
    <lineage>
        <taxon>Eukaryota</taxon>
        <taxon>Sar</taxon>
        <taxon>Stramenopiles</taxon>
        <taxon>Oomycota</taxon>
        <taxon>Peronosporomycetes</taxon>
        <taxon>Peronosporales</taxon>
        <taxon>Peronosporaceae</taxon>
        <taxon>Peronosclerospora</taxon>
    </lineage>
</organism>